<evidence type="ECO:0000313" key="2">
    <source>
        <dbReference type="Proteomes" id="UP001597024"/>
    </source>
</evidence>
<accession>A0ABW3DQ46</accession>
<dbReference type="Proteomes" id="UP001597024">
    <property type="component" value="Unassembled WGS sequence"/>
</dbReference>
<dbReference type="InterPro" id="IPR011044">
    <property type="entry name" value="Quino_amine_DH_bsu"/>
</dbReference>
<dbReference type="InterPro" id="IPR015943">
    <property type="entry name" value="WD40/YVTN_repeat-like_dom_sf"/>
</dbReference>
<reference evidence="2" key="1">
    <citation type="journal article" date="2019" name="Int. J. Syst. Evol. Microbiol.">
        <title>The Global Catalogue of Microorganisms (GCM) 10K type strain sequencing project: providing services to taxonomists for standard genome sequencing and annotation.</title>
        <authorList>
            <consortium name="The Broad Institute Genomics Platform"/>
            <consortium name="The Broad Institute Genome Sequencing Center for Infectious Disease"/>
            <person name="Wu L."/>
            <person name="Ma J."/>
        </authorList>
    </citation>
    <scope>NUCLEOTIDE SEQUENCE [LARGE SCALE GENOMIC DNA]</scope>
    <source>
        <strain evidence="2">CCUG 62974</strain>
    </source>
</reference>
<dbReference type="SUPFAM" id="SSF50969">
    <property type="entry name" value="YVTN repeat-like/Quinoprotein amine dehydrogenase"/>
    <property type="match status" value="1"/>
</dbReference>
<proteinExistence type="predicted"/>
<sequence length="291" mass="31232">MTVQGWESCDASPELSLRSSFDSDDRRVVCAPPGEEWSGDVATSAGAFLASANGPSGEPRVYIVDVGPNGATLSEPRRIWSRETGQISAIAISPDGDVAAVAADFGEGRHEERVSLIELGNPPASTSRDVEIRPSAHTFSMAFSRSGDLAIGRVGTERGPQSRELTVLTCHTDHSTPRQARRVAEDHLRGIGQILGGTISPDGKLAAVAHSSESDEAFCLSLIEVSTGERRLLLERENRVTDPAWAELAFDRDGTNLLIGYDEIGCISTSSLSYRRIVEVEEGGWIRVAWG</sequence>
<dbReference type="EMBL" id="JBHTHX010000247">
    <property type="protein sequence ID" value="MFD0884901.1"/>
    <property type="molecule type" value="Genomic_DNA"/>
</dbReference>
<name>A0ABW3DQ46_9ACTN</name>
<evidence type="ECO:0000313" key="1">
    <source>
        <dbReference type="EMBL" id="MFD0884901.1"/>
    </source>
</evidence>
<comment type="caution">
    <text evidence="1">The sequence shown here is derived from an EMBL/GenBank/DDBJ whole genome shotgun (WGS) entry which is preliminary data.</text>
</comment>
<protein>
    <recommendedName>
        <fullName evidence="3">WD40 repeat domain-containing protein</fullName>
    </recommendedName>
</protein>
<dbReference type="Gene3D" id="2.130.10.10">
    <property type="entry name" value="YVTN repeat-like/Quinoprotein amine dehydrogenase"/>
    <property type="match status" value="1"/>
</dbReference>
<evidence type="ECO:0008006" key="3">
    <source>
        <dbReference type="Google" id="ProtNLM"/>
    </source>
</evidence>
<keyword evidence="2" id="KW-1185">Reference proteome</keyword>
<gene>
    <name evidence="1" type="ORF">ACFQ08_10115</name>
</gene>
<organism evidence="1 2">
    <name type="scientific">Streptosporangium algeriense</name>
    <dbReference type="NCBI Taxonomy" id="1682748"/>
    <lineage>
        <taxon>Bacteria</taxon>
        <taxon>Bacillati</taxon>
        <taxon>Actinomycetota</taxon>
        <taxon>Actinomycetes</taxon>
        <taxon>Streptosporangiales</taxon>
        <taxon>Streptosporangiaceae</taxon>
        <taxon>Streptosporangium</taxon>
    </lineage>
</organism>